<accession>A0AAQ1RV59</accession>
<evidence type="ECO:0000256" key="6">
    <source>
        <dbReference type="ARBA" id="ARBA00023136"/>
    </source>
</evidence>
<reference evidence="10" key="1">
    <citation type="submission" date="2016-11" db="EMBL/GenBank/DDBJ databases">
        <authorList>
            <person name="Varghese N."/>
            <person name="Submissions S."/>
        </authorList>
    </citation>
    <scope>NUCLEOTIDE SEQUENCE</scope>
    <source>
        <strain evidence="10">DSM 4029</strain>
    </source>
</reference>
<comment type="similarity">
    <text evidence="2">Belongs to the UPF0126 family.</text>
</comment>
<keyword evidence="4 7" id="KW-0812">Transmembrane</keyword>
<evidence type="ECO:0000313" key="10">
    <source>
        <dbReference type="EMBL" id="SHF79167.1"/>
    </source>
</evidence>
<keyword evidence="6 7" id="KW-0472">Membrane</keyword>
<dbReference type="Proteomes" id="UP000474718">
    <property type="component" value="Unassembled WGS sequence"/>
</dbReference>
<protein>
    <submittedName>
        <fullName evidence="9">Trimeric intracellular cation channel family protein</fullName>
    </submittedName>
    <submittedName>
        <fullName evidence="10">Uncharacterized membrane protein YeiH</fullName>
    </submittedName>
</protein>
<evidence type="ECO:0000313" key="11">
    <source>
        <dbReference type="Proteomes" id="UP000184089"/>
    </source>
</evidence>
<evidence type="ECO:0000256" key="1">
    <source>
        <dbReference type="ARBA" id="ARBA00004651"/>
    </source>
</evidence>
<evidence type="ECO:0000256" key="7">
    <source>
        <dbReference type="SAM" id="Phobius"/>
    </source>
</evidence>
<feature type="transmembrane region" description="Helical" evidence="7">
    <location>
        <begin position="30"/>
        <end position="47"/>
    </location>
</feature>
<dbReference type="RefSeq" id="WP_021659921.1">
    <property type="nucleotide sequence ID" value="NZ_FQVY01000001.1"/>
</dbReference>
<dbReference type="PANTHER" id="PTHR30506">
    <property type="entry name" value="INNER MEMBRANE PROTEIN"/>
    <property type="match status" value="1"/>
</dbReference>
<feature type="domain" description="Glycine transporter" evidence="8">
    <location>
        <begin position="6"/>
        <end position="78"/>
    </location>
</feature>
<reference evidence="11" key="2">
    <citation type="submission" date="2016-11" db="EMBL/GenBank/DDBJ databases">
        <authorList>
            <person name="Jaros S."/>
            <person name="Januszkiewicz K."/>
            <person name="Wedrychowicz H."/>
        </authorList>
    </citation>
    <scope>NUCLEOTIDE SEQUENCE [LARGE SCALE GENOMIC DNA]</scope>
    <source>
        <strain evidence="11">DSM 4029</strain>
    </source>
</reference>
<dbReference type="InterPro" id="IPR005115">
    <property type="entry name" value="Gly_transporter"/>
</dbReference>
<evidence type="ECO:0000256" key="4">
    <source>
        <dbReference type="ARBA" id="ARBA00022692"/>
    </source>
</evidence>
<dbReference type="AlphaFoldDB" id="A0AAQ1RV59"/>
<keyword evidence="3" id="KW-1003">Cell membrane</keyword>
<comment type="caution">
    <text evidence="10">The sequence shown here is derived from an EMBL/GenBank/DDBJ whole genome shotgun (WGS) entry which is preliminary data.</text>
</comment>
<evidence type="ECO:0000313" key="9">
    <source>
        <dbReference type="EMBL" id="MZL69589.1"/>
    </source>
</evidence>
<reference evidence="9 12" key="3">
    <citation type="journal article" date="2019" name="Nat. Med.">
        <title>A library of human gut bacterial isolates paired with longitudinal multiomics data enables mechanistic microbiome research.</title>
        <authorList>
            <person name="Poyet M."/>
            <person name="Groussin M."/>
            <person name="Gibbons S.M."/>
            <person name="Avila-Pacheco J."/>
            <person name="Jiang X."/>
            <person name="Kearney S.M."/>
            <person name="Perrotta A.R."/>
            <person name="Berdy B."/>
            <person name="Zhao S."/>
            <person name="Lieberman T.D."/>
            <person name="Swanson P.K."/>
            <person name="Smith M."/>
            <person name="Roesemann S."/>
            <person name="Alexander J.E."/>
            <person name="Rich S.A."/>
            <person name="Livny J."/>
            <person name="Vlamakis H."/>
            <person name="Clish C."/>
            <person name="Bullock K."/>
            <person name="Deik A."/>
            <person name="Scott J."/>
            <person name="Pierce K.A."/>
            <person name="Xavier R.J."/>
            <person name="Alm E.J."/>
        </authorList>
    </citation>
    <scope>NUCLEOTIDE SEQUENCE [LARGE SCALE GENOMIC DNA]</scope>
    <source>
        <strain evidence="9 12">BIOML-A2</strain>
    </source>
</reference>
<dbReference type="EMBL" id="FQVY01000001">
    <property type="protein sequence ID" value="SHF79167.1"/>
    <property type="molecule type" value="Genomic_DNA"/>
</dbReference>
<evidence type="ECO:0000256" key="5">
    <source>
        <dbReference type="ARBA" id="ARBA00022989"/>
    </source>
</evidence>
<evidence type="ECO:0000256" key="2">
    <source>
        <dbReference type="ARBA" id="ARBA00008193"/>
    </source>
</evidence>
<proteinExistence type="inferred from homology"/>
<dbReference type="GO" id="GO:0005886">
    <property type="term" value="C:plasma membrane"/>
    <property type="evidence" value="ECO:0007669"/>
    <property type="project" value="UniProtKB-SubCell"/>
</dbReference>
<dbReference type="Proteomes" id="UP000184089">
    <property type="component" value="Unassembled WGS sequence"/>
</dbReference>
<sequence length="207" mass="22982">MGIIDYLDYIGVVAFAVSGAVTAIKKRMDYFGILVLAMVTAIGGGVIRDIIIKDGLPTFFLRYEYTLLICATTALVILTKGQLKWAFALDIFDALGLATFTVEAGLTALNMGLNFITFSFVSLITAVGGGVIRDVFSREIPRILRQDVYAVASIAGSTFFWFLRQWIPLEVAAYISIGFIFVLRLVSIRFQMRIPTVQRERRTSVSR</sequence>
<feature type="transmembrane region" description="Helical" evidence="7">
    <location>
        <begin position="115"/>
        <end position="136"/>
    </location>
</feature>
<evidence type="ECO:0000259" key="8">
    <source>
        <dbReference type="Pfam" id="PF03458"/>
    </source>
</evidence>
<evidence type="ECO:0000256" key="3">
    <source>
        <dbReference type="ARBA" id="ARBA00022475"/>
    </source>
</evidence>
<feature type="transmembrane region" description="Helical" evidence="7">
    <location>
        <begin position="59"/>
        <end position="78"/>
    </location>
</feature>
<keyword evidence="12" id="KW-1185">Reference proteome</keyword>
<gene>
    <name evidence="9" type="ORF">GT747_07430</name>
    <name evidence="10" type="ORF">SAMN05444424_0692</name>
</gene>
<dbReference type="EMBL" id="WWVX01000004">
    <property type="protein sequence ID" value="MZL69589.1"/>
    <property type="molecule type" value="Genomic_DNA"/>
</dbReference>
<feature type="domain" description="Glycine transporter" evidence="8">
    <location>
        <begin position="91"/>
        <end position="164"/>
    </location>
</feature>
<feature type="transmembrane region" description="Helical" evidence="7">
    <location>
        <begin position="173"/>
        <end position="192"/>
    </location>
</feature>
<dbReference type="PANTHER" id="PTHR30506:SF3">
    <property type="entry name" value="UPF0126 INNER MEMBRANE PROTEIN YADS-RELATED"/>
    <property type="match status" value="1"/>
</dbReference>
<keyword evidence="5 7" id="KW-1133">Transmembrane helix</keyword>
<feature type="transmembrane region" description="Helical" evidence="7">
    <location>
        <begin position="6"/>
        <end position="23"/>
    </location>
</feature>
<dbReference type="Pfam" id="PF03458">
    <property type="entry name" value="Gly_transporter"/>
    <property type="match status" value="2"/>
</dbReference>
<evidence type="ECO:0000313" key="12">
    <source>
        <dbReference type="Proteomes" id="UP000474718"/>
    </source>
</evidence>
<name>A0AAQ1RV59_9FIRM</name>
<organism evidence="10 11">
    <name type="scientific">Bittarella massiliensis</name>
    <name type="common">ex Durand et al. 2017</name>
    <dbReference type="NCBI Taxonomy" id="1720313"/>
    <lineage>
        <taxon>Bacteria</taxon>
        <taxon>Bacillati</taxon>
        <taxon>Bacillota</taxon>
        <taxon>Clostridia</taxon>
        <taxon>Eubacteriales</taxon>
        <taxon>Oscillospiraceae</taxon>
        <taxon>Bittarella (ex Durand et al. 2017)</taxon>
    </lineage>
</organism>
<comment type="subcellular location">
    <subcellularLocation>
        <location evidence="1">Cell membrane</location>
        <topology evidence="1">Multi-pass membrane protein</topology>
    </subcellularLocation>
</comment>